<feature type="chain" id="PRO_5043710572" evidence="2">
    <location>
        <begin position="25"/>
        <end position="102"/>
    </location>
</feature>
<evidence type="ECO:0000256" key="2">
    <source>
        <dbReference type="SAM" id="SignalP"/>
    </source>
</evidence>
<feature type="transmembrane region" description="Helical" evidence="1">
    <location>
        <begin position="76"/>
        <end position="94"/>
    </location>
</feature>
<dbReference type="AlphaFoldDB" id="A0AAW1TTE2"/>
<comment type="caution">
    <text evidence="3">The sequence shown here is derived from an EMBL/GenBank/DDBJ whole genome shotgun (WGS) entry which is preliminary data.</text>
</comment>
<keyword evidence="2" id="KW-0732">Signal</keyword>
<evidence type="ECO:0000313" key="3">
    <source>
        <dbReference type="EMBL" id="KAK9874797.1"/>
    </source>
</evidence>
<sequence>MLIPIKYVQLAAIVAFLGVTSCVADQGLFRAPLHPGKAIDDSTTEDPEKYIEHNIHTKLARNESAFPKSTAYSPRISVSVTLTFIILPVINYAFRSSYNSWK</sequence>
<dbReference type="EMBL" id="JARQZJ010000032">
    <property type="protein sequence ID" value="KAK9874797.1"/>
    <property type="molecule type" value="Genomic_DNA"/>
</dbReference>
<keyword evidence="1" id="KW-0472">Membrane</keyword>
<keyword evidence="1" id="KW-1133">Transmembrane helix</keyword>
<dbReference type="PROSITE" id="PS51257">
    <property type="entry name" value="PROKAR_LIPOPROTEIN"/>
    <property type="match status" value="1"/>
</dbReference>
<keyword evidence="4" id="KW-1185">Reference proteome</keyword>
<dbReference type="Proteomes" id="UP001431783">
    <property type="component" value="Unassembled WGS sequence"/>
</dbReference>
<protein>
    <submittedName>
        <fullName evidence="3">Uncharacterized protein</fullName>
    </submittedName>
</protein>
<reference evidence="3 4" key="1">
    <citation type="submission" date="2023-03" db="EMBL/GenBank/DDBJ databases">
        <title>Genome insight into feeding habits of ladybird beetles.</title>
        <authorList>
            <person name="Li H.-S."/>
            <person name="Huang Y.-H."/>
            <person name="Pang H."/>
        </authorList>
    </citation>
    <scope>NUCLEOTIDE SEQUENCE [LARGE SCALE GENOMIC DNA]</scope>
    <source>
        <strain evidence="3">SYSU_2023b</strain>
        <tissue evidence="3">Whole body</tissue>
    </source>
</reference>
<name>A0AAW1TTE2_9CUCU</name>
<evidence type="ECO:0000256" key="1">
    <source>
        <dbReference type="SAM" id="Phobius"/>
    </source>
</evidence>
<organism evidence="3 4">
    <name type="scientific">Henosepilachna vigintioctopunctata</name>
    <dbReference type="NCBI Taxonomy" id="420089"/>
    <lineage>
        <taxon>Eukaryota</taxon>
        <taxon>Metazoa</taxon>
        <taxon>Ecdysozoa</taxon>
        <taxon>Arthropoda</taxon>
        <taxon>Hexapoda</taxon>
        <taxon>Insecta</taxon>
        <taxon>Pterygota</taxon>
        <taxon>Neoptera</taxon>
        <taxon>Endopterygota</taxon>
        <taxon>Coleoptera</taxon>
        <taxon>Polyphaga</taxon>
        <taxon>Cucujiformia</taxon>
        <taxon>Coccinelloidea</taxon>
        <taxon>Coccinellidae</taxon>
        <taxon>Epilachninae</taxon>
        <taxon>Epilachnini</taxon>
        <taxon>Henosepilachna</taxon>
    </lineage>
</organism>
<proteinExistence type="predicted"/>
<feature type="signal peptide" evidence="2">
    <location>
        <begin position="1"/>
        <end position="24"/>
    </location>
</feature>
<gene>
    <name evidence="3" type="ORF">WA026_005603</name>
</gene>
<keyword evidence="1" id="KW-0812">Transmembrane</keyword>
<evidence type="ECO:0000313" key="4">
    <source>
        <dbReference type="Proteomes" id="UP001431783"/>
    </source>
</evidence>
<accession>A0AAW1TTE2</accession>